<evidence type="ECO:0000313" key="1">
    <source>
        <dbReference type="EMBL" id="THU54943.1"/>
    </source>
</evidence>
<keyword evidence="2" id="KW-1185">Reference proteome</keyword>
<gene>
    <name evidence="1" type="ORF">C4D60_Mb11t01380</name>
</gene>
<dbReference type="EMBL" id="PYDT01000007">
    <property type="protein sequence ID" value="THU54943.1"/>
    <property type="molecule type" value="Genomic_DNA"/>
</dbReference>
<dbReference type="AlphaFoldDB" id="A0A4S8J0Z1"/>
<protein>
    <submittedName>
        <fullName evidence="1">Uncharacterized protein</fullName>
    </submittedName>
</protein>
<evidence type="ECO:0000313" key="2">
    <source>
        <dbReference type="Proteomes" id="UP000317650"/>
    </source>
</evidence>
<name>A0A4S8J0Z1_MUSBA</name>
<comment type="caution">
    <text evidence="1">The sequence shown here is derived from an EMBL/GenBank/DDBJ whole genome shotgun (WGS) entry which is preliminary data.</text>
</comment>
<proteinExistence type="predicted"/>
<organism evidence="1 2">
    <name type="scientific">Musa balbisiana</name>
    <name type="common">Banana</name>
    <dbReference type="NCBI Taxonomy" id="52838"/>
    <lineage>
        <taxon>Eukaryota</taxon>
        <taxon>Viridiplantae</taxon>
        <taxon>Streptophyta</taxon>
        <taxon>Embryophyta</taxon>
        <taxon>Tracheophyta</taxon>
        <taxon>Spermatophyta</taxon>
        <taxon>Magnoliopsida</taxon>
        <taxon>Liliopsida</taxon>
        <taxon>Zingiberales</taxon>
        <taxon>Musaceae</taxon>
        <taxon>Musa</taxon>
    </lineage>
</organism>
<accession>A0A4S8J0Z1</accession>
<dbReference type="Proteomes" id="UP000317650">
    <property type="component" value="Chromosome 11"/>
</dbReference>
<reference evidence="1 2" key="1">
    <citation type="journal article" date="2019" name="Nat. Plants">
        <title>Genome sequencing of Musa balbisiana reveals subgenome evolution and function divergence in polyploid bananas.</title>
        <authorList>
            <person name="Yao X."/>
        </authorList>
    </citation>
    <scope>NUCLEOTIDE SEQUENCE [LARGE SCALE GENOMIC DNA]</scope>
    <source>
        <strain evidence="2">cv. DH-PKW</strain>
        <tissue evidence="1">Leaves</tissue>
    </source>
</reference>
<sequence length="137" mass="15394">MGFISATTQHIPLWGGGIFFKMSQKKLTLQLLFILSGIQRQILVEGINSLISFLLVGGQRGWVQIRISRDSVGQTSGWLRQPALVIRSRLGRCFLRDGGFVPRRSMEDPFVFIPAHRSGRGTRPNPFDDQGAGSYYR</sequence>